<dbReference type="PATRIC" id="fig|28092.6.peg.5480"/>
<sequence length="112" mass="11217">MLRQRLYVWLRGKLFAQQYAQMDALYGDSARPAGPDVSARGQFAQVSDTLSTAAGAVSDSLAAATASVTETIVAATEAATGAMAASVNAVSAASAVSPVSIDSATVPVAAHS</sequence>
<dbReference type="EMBL" id="LAQU01000044">
    <property type="protein sequence ID" value="KKB61403.1"/>
    <property type="molecule type" value="Genomic_DNA"/>
</dbReference>
<proteinExistence type="predicted"/>
<comment type="caution">
    <text evidence="1">The sequence shown here is derived from an EMBL/GenBank/DDBJ whole genome shotgun (WGS) entry which is preliminary data.</text>
</comment>
<dbReference type="AlphaFoldDB" id="A0A0F5JU81"/>
<evidence type="ECO:0000313" key="1">
    <source>
        <dbReference type="EMBL" id="KKB61403.1"/>
    </source>
</evidence>
<keyword evidence="2" id="KW-1185">Reference proteome</keyword>
<evidence type="ECO:0000313" key="2">
    <source>
        <dbReference type="Proteomes" id="UP000033618"/>
    </source>
</evidence>
<dbReference type="RefSeq" id="WP_024903647.1">
    <property type="nucleotide sequence ID" value="NZ_CADFGU010000015.1"/>
</dbReference>
<name>A0A0F5JU81_9BURK</name>
<reference evidence="1 2" key="1">
    <citation type="submission" date="2015-03" db="EMBL/GenBank/DDBJ databases">
        <title>Draft Genome Sequence of Burkholderia andropogonis type strain ICMP2807, isolated from Sorghum bicolor.</title>
        <authorList>
            <person name="Lopes-Santos L."/>
            <person name="Castro D.B."/>
            <person name="Ottoboni L.M."/>
            <person name="Park D."/>
            <person name="Weirc B.S."/>
            <person name="Destefano S.A."/>
        </authorList>
    </citation>
    <scope>NUCLEOTIDE SEQUENCE [LARGE SCALE GENOMIC DNA]</scope>
    <source>
        <strain evidence="1 2">ICMP2807</strain>
    </source>
</reference>
<accession>A0A0F5JU81</accession>
<organism evidence="1 2">
    <name type="scientific">Robbsia andropogonis</name>
    <dbReference type="NCBI Taxonomy" id="28092"/>
    <lineage>
        <taxon>Bacteria</taxon>
        <taxon>Pseudomonadati</taxon>
        <taxon>Pseudomonadota</taxon>
        <taxon>Betaproteobacteria</taxon>
        <taxon>Burkholderiales</taxon>
        <taxon>Burkholderiaceae</taxon>
        <taxon>Robbsia</taxon>
    </lineage>
</organism>
<gene>
    <name evidence="1" type="ORF">WM40_23330</name>
</gene>
<dbReference type="Proteomes" id="UP000033618">
    <property type="component" value="Unassembled WGS sequence"/>
</dbReference>
<protein>
    <submittedName>
        <fullName evidence="1">Uncharacterized protein</fullName>
    </submittedName>
</protein>